<dbReference type="GO" id="GO:0042744">
    <property type="term" value="P:hydrogen peroxide catabolic process"/>
    <property type="evidence" value="ECO:0007669"/>
    <property type="project" value="TreeGrafter"/>
</dbReference>
<dbReference type="InterPro" id="IPR036249">
    <property type="entry name" value="Thioredoxin-like_sf"/>
</dbReference>
<dbReference type="FunFam" id="3.40.30.10:FF:000002">
    <property type="entry name" value="Alkyl hydroperoxide reductase C"/>
    <property type="match status" value="1"/>
</dbReference>
<evidence type="ECO:0000256" key="8">
    <source>
        <dbReference type="ARBA" id="ARBA00023284"/>
    </source>
</evidence>
<comment type="caution">
    <text evidence="11">The sequence shown here is derived from an EMBL/GenBank/DDBJ whole genome shotgun (WGS) entry which is preliminary data.</text>
</comment>
<dbReference type="PANTHER" id="PTHR10681">
    <property type="entry name" value="THIOREDOXIN PEROXIDASE"/>
    <property type="match status" value="1"/>
</dbReference>
<sequence>MSKINAVAPDWSGIAFYNDSFVDVSSEDYRDKWAIVFFYPADFSYVCPTELEDLADNYAQLQRMGVEVYSVSTDKHHSHKAWHNSSKRIQKISFPMVADPTGKISRGFGALDEESGCAYRCTFLIDPSGIIQYVETTSDAVGRSAGELLRKVRAAQYIYDHPDEVCPANWDLGESTITPTFDLSGKL</sequence>
<dbReference type="GO" id="GO:0005829">
    <property type="term" value="C:cytosol"/>
    <property type="evidence" value="ECO:0007669"/>
    <property type="project" value="TreeGrafter"/>
</dbReference>
<keyword evidence="4" id="KW-0575">Peroxidase</keyword>
<dbReference type="AlphaFoldDB" id="A0AAJ1BC68"/>
<keyword evidence="6" id="KW-0560">Oxidoreductase</keyword>
<dbReference type="InterPro" id="IPR024706">
    <property type="entry name" value="Peroxiredoxin_AhpC-typ"/>
</dbReference>
<comment type="similarity">
    <text evidence="2">Belongs to the peroxiredoxin family. AhpC/Prx1 subfamily.</text>
</comment>
<reference evidence="11" key="1">
    <citation type="submission" date="2022-01" db="EMBL/GenBank/DDBJ databases">
        <title>Collection of gut derived symbiotic bacterial strains cultured from healthy donors.</title>
        <authorList>
            <person name="Lin H."/>
            <person name="Kohout C."/>
            <person name="Waligurski E."/>
            <person name="Pamer E.G."/>
        </authorList>
    </citation>
    <scope>NUCLEOTIDE SEQUENCE</scope>
    <source>
        <strain evidence="11">DFI.7.46</strain>
    </source>
</reference>
<evidence type="ECO:0000256" key="7">
    <source>
        <dbReference type="ARBA" id="ARBA00023157"/>
    </source>
</evidence>
<evidence type="ECO:0000313" key="12">
    <source>
        <dbReference type="Proteomes" id="UP001200537"/>
    </source>
</evidence>
<proteinExistence type="inferred from homology"/>
<dbReference type="Pfam" id="PF00578">
    <property type="entry name" value="AhpC-TSA"/>
    <property type="match status" value="1"/>
</dbReference>
<evidence type="ECO:0000256" key="4">
    <source>
        <dbReference type="ARBA" id="ARBA00022559"/>
    </source>
</evidence>
<feature type="active site" description="Cysteine sulfenic acid (-SOH) intermediate; for peroxidase activity" evidence="9">
    <location>
        <position position="47"/>
    </location>
</feature>
<accession>A0AAJ1BC68</accession>
<keyword evidence="8" id="KW-0676">Redox-active center</keyword>
<dbReference type="InterPro" id="IPR050217">
    <property type="entry name" value="Peroxiredoxin"/>
</dbReference>
<dbReference type="RefSeq" id="WP_024059203.1">
    <property type="nucleotide sequence ID" value="NZ_JAGZVZ010000001.1"/>
</dbReference>
<dbReference type="GO" id="GO:0045454">
    <property type="term" value="P:cell redox homeostasis"/>
    <property type="evidence" value="ECO:0007669"/>
    <property type="project" value="TreeGrafter"/>
</dbReference>
<dbReference type="Gene3D" id="3.40.30.10">
    <property type="entry name" value="Glutaredoxin"/>
    <property type="match status" value="1"/>
</dbReference>
<dbReference type="GO" id="GO:0006979">
    <property type="term" value="P:response to oxidative stress"/>
    <property type="evidence" value="ECO:0007669"/>
    <property type="project" value="TreeGrafter"/>
</dbReference>
<keyword evidence="3" id="KW-0963">Cytoplasm</keyword>
<dbReference type="EMBL" id="JAKNHJ010000009">
    <property type="protein sequence ID" value="MCG4617971.1"/>
    <property type="molecule type" value="Genomic_DNA"/>
</dbReference>
<keyword evidence="7" id="KW-1015">Disulfide bond</keyword>
<evidence type="ECO:0000313" key="11">
    <source>
        <dbReference type="EMBL" id="MCG4617971.1"/>
    </source>
</evidence>
<dbReference type="GO" id="GO:0008379">
    <property type="term" value="F:thioredoxin peroxidase activity"/>
    <property type="evidence" value="ECO:0007669"/>
    <property type="project" value="TreeGrafter"/>
</dbReference>
<evidence type="ECO:0000256" key="1">
    <source>
        <dbReference type="ARBA" id="ARBA00004496"/>
    </source>
</evidence>
<dbReference type="PIRSF" id="PIRSF000239">
    <property type="entry name" value="AHPC"/>
    <property type="match status" value="1"/>
</dbReference>
<organism evidence="11 12">
    <name type="scientific">Varibaculum cambriense</name>
    <dbReference type="NCBI Taxonomy" id="184870"/>
    <lineage>
        <taxon>Bacteria</taxon>
        <taxon>Bacillati</taxon>
        <taxon>Actinomycetota</taxon>
        <taxon>Actinomycetes</taxon>
        <taxon>Actinomycetales</taxon>
        <taxon>Actinomycetaceae</taxon>
        <taxon>Varibaculum</taxon>
    </lineage>
</organism>
<keyword evidence="5" id="KW-0049">Antioxidant</keyword>
<dbReference type="GO" id="GO:0033554">
    <property type="term" value="P:cellular response to stress"/>
    <property type="evidence" value="ECO:0007669"/>
    <property type="project" value="TreeGrafter"/>
</dbReference>
<evidence type="ECO:0000256" key="9">
    <source>
        <dbReference type="PIRSR" id="PIRSR000239-1"/>
    </source>
</evidence>
<dbReference type="PROSITE" id="PS51352">
    <property type="entry name" value="THIOREDOXIN_2"/>
    <property type="match status" value="1"/>
</dbReference>
<dbReference type="PANTHER" id="PTHR10681:SF121">
    <property type="entry name" value="ALKYL HYDROPEROXIDE REDUCTASE C"/>
    <property type="match status" value="1"/>
</dbReference>
<gene>
    <name evidence="11" type="ORF">L0M99_05630</name>
</gene>
<feature type="domain" description="Thioredoxin" evidence="10">
    <location>
        <begin position="2"/>
        <end position="157"/>
    </location>
</feature>
<evidence type="ECO:0000256" key="2">
    <source>
        <dbReference type="ARBA" id="ARBA00009796"/>
    </source>
</evidence>
<evidence type="ECO:0000256" key="6">
    <source>
        <dbReference type="ARBA" id="ARBA00023002"/>
    </source>
</evidence>
<evidence type="ECO:0000256" key="5">
    <source>
        <dbReference type="ARBA" id="ARBA00022862"/>
    </source>
</evidence>
<name>A0AAJ1BC68_9ACTO</name>
<dbReference type="Proteomes" id="UP001200537">
    <property type="component" value="Unassembled WGS sequence"/>
</dbReference>
<comment type="subcellular location">
    <subcellularLocation>
        <location evidence="1">Cytoplasm</location>
    </subcellularLocation>
</comment>
<evidence type="ECO:0000259" key="10">
    <source>
        <dbReference type="PROSITE" id="PS51352"/>
    </source>
</evidence>
<evidence type="ECO:0000256" key="3">
    <source>
        <dbReference type="ARBA" id="ARBA00022490"/>
    </source>
</evidence>
<dbReference type="SUPFAM" id="SSF52833">
    <property type="entry name" value="Thioredoxin-like"/>
    <property type="match status" value="1"/>
</dbReference>
<protein>
    <submittedName>
        <fullName evidence="11">Redoxin domain-containing protein</fullName>
    </submittedName>
</protein>
<dbReference type="InterPro" id="IPR000866">
    <property type="entry name" value="AhpC/TSA"/>
</dbReference>
<dbReference type="CDD" id="cd03015">
    <property type="entry name" value="PRX_Typ2cys"/>
    <property type="match status" value="1"/>
</dbReference>
<dbReference type="InterPro" id="IPR013766">
    <property type="entry name" value="Thioredoxin_domain"/>
</dbReference>